<protein>
    <submittedName>
        <fullName evidence="8">TM0106 family RecB-like putative nuclease</fullName>
    </submittedName>
</protein>
<keyword evidence="2" id="KW-0378">Hydrolase</keyword>
<dbReference type="SUPFAM" id="SSF52540">
    <property type="entry name" value="P-loop containing nucleoside triphosphate hydrolases"/>
    <property type="match status" value="1"/>
</dbReference>
<feature type="compositionally biased region" description="Acidic residues" evidence="5">
    <location>
        <begin position="492"/>
        <end position="502"/>
    </location>
</feature>
<dbReference type="InterPro" id="IPR012337">
    <property type="entry name" value="RNaseH-like_sf"/>
</dbReference>
<keyword evidence="9" id="KW-1185">Reference proteome</keyword>
<dbReference type="PANTHER" id="PTHR43788:SF8">
    <property type="entry name" value="DNA-BINDING PROTEIN SMUBP-2"/>
    <property type="match status" value="1"/>
</dbReference>
<dbReference type="AlphaFoldDB" id="A0AAE5BRD9"/>
<feature type="domain" description="DNA2/NAM7 helicase-like C-terminal" evidence="6">
    <location>
        <begin position="866"/>
        <end position="1043"/>
    </location>
</feature>
<reference evidence="8" key="1">
    <citation type="submission" date="2020-01" db="EMBL/GenBank/DDBJ databases">
        <authorList>
            <person name="Chen W.-M."/>
        </authorList>
    </citation>
    <scope>NUCLEOTIDE SEQUENCE</scope>
    <source>
        <strain evidence="8">CYK-10</strain>
    </source>
</reference>
<dbReference type="GO" id="GO:0043139">
    <property type="term" value="F:5'-3' DNA helicase activity"/>
    <property type="evidence" value="ECO:0007669"/>
    <property type="project" value="TreeGrafter"/>
</dbReference>
<dbReference type="InterPro" id="IPR041679">
    <property type="entry name" value="DNA2/NAM7-like_C"/>
</dbReference>
<evidence type="ECO:0000256" key="1">
    <source>
        <dbReference type="ARBA" id="ARBA00022741"/>
    </source>
</evidence>
<proteinExistence type="predicted"/>
<dbReference type="Proteomes" id="UP001193501">
    <property type="component" value="Unassembled WGS sequence"/>
</dbReference>
<dbReference type="InterPro" id="IPR047187">
    <property type="entry name" value="SF1_C_Upf1"/>
</dbReference>
<evidence type="ECO:0000256" key="5">
    <source>
        <dbReference type="SAM" id="MobiDB-lite"/>
    </source>
</evidence>
<accession>A0AAE5BRD9</accession>
<evidence type="ECO:0000259" key="6">
    <source>
        <dbReference type="Pfam" id="PF13087"/>
    </source>
</evidence>
<dbReference type="RefSeq" id="WP_168773262.1">
    <property type="nucleotide sequence ID" value="NZ_JAABNR010000002.1"/>
</dbReference>
<dbReference type="InterPro" id="IPR027417">
    <property type="entry name" value="P-loop_NTPase"/>
</dbReference>
<dbReference type="PANTHER" id="PTHR43788">
    <property type="entry name" value="DNA2/NAM7 HELICASE FAMILY MEMBER"/>
    <property type="match status" value="1"/>
</dbReference>
<evidence type="ECO:0000256" key="2">
    <source>
        <dbReference type="ARBA" id="ARBA00022801"/>
    </source>
</evidence>
<evidence type="ECO:0000313" key="9">
    <source>
        <dbReference type="Proteomes" id="UP001193501"/>
    </source>
</evidence>
<sequence>MRDIDGRLLFSASDLMRFMGCAHATTLDLARLRGQGPEPRADSADAALLQAHGDAHEQAHLGRLKAQGAQVVEMPRGELFHDAEATRAVLARGPEVVFQGALQSGNWGGWSDFLVRVPRPSALGDFSYEVTDTKLKRRPHPSHVLQLVLYSDLLAQVQGLMPAQAHVELGDGSRATLRLADYAAYARAARTRLEAFAAAPPRTRPLPCAACALCRWADHCADRWRQEDSLFTLAGISRTQVKRLEAKGIATVEALACAPDRGDRLQAQARLQHARKTGAPAFQLRPPEPGRGFALLPAPQEGDLFYDIEGDPHVEGGLEYLHGVWTEGRFHAFWAHDHAAEARALTDLLAFFRAWLTRFPKARIYHYAPYEITALRRLTTKYGQGEAFLDRLLREGRFVDLYAVVRGGIVTSEPSYSIKSLEVFYGLKRSGEVKTAGGSVVAYEAWRESGDDAILAEILDYNRVDCVSTEGLRDWLVTIRPEAPWPSPGEDRDTDEAQEDAEASALRAQLAHLPEDRARMLFDLGMFHRREAKPAWWAIFDSLTRDDEALIEDLDALGGLRAVGPLEPVKRSFARTYDYPPQETKLRPGKSPVIPAPEGFSTATVEALDRAARRITLKVGAAKKELLADTLTLHPEKPIGAEVIAEALRDVVADQCGPRAYRAVDDLLSARAPRLSVPMPGGEPVAATIAAVQAMEETVLPIQGPPGTGKTHVTARAILALVRQGARVGVASSSHEAITNVLTGCLKALSASDPDITLAHKIGTEDGYPEGSPIHRATANDDAVLGRAQVVGGTAWFFCRPENVQAFDWLFVDEAGQVGLANMAAMGRAARNLVLVGDPQQLPQVIQGAHPDPVGQSCLEWLAQGAATLDPSRGIFLGTSRRMHPAVCGFISEQVYDGRLTSHPDTALQAVEGWSPGAFWVPVAHEGNAQVAPEEVAAIKATVARLTGAPWTDAQGTRPLREADIIVVAPYNAQVNALRAALPDTIRVGTVDKFQGQEAPVCLVSMTASSVEETPRGMEFLFSLNRMNVAISRAKALALVFGAPALRAAKCETIDQMRLVNTLCALPDGPGEVRR</sequence>
<dbReference type="Gene3D" id="3.40.50.300">
    <property type="entry name" value="P-loop containing nucleotide triphosphate hydrolases"/>
    <property type="match status" value="2"/>
</dbReference>
<feature type="domain" description="YprB ribonuclease H-like" evidence="7">
    <location>
        <begin position="304"/>
        <end position="477"/>
    </location>
</feature>
<evidence type="ECO:0000259" key="7">
    <source>
        <dbReference type="Pfam" id="PF13482"/>
    </source>
</evidence>
<evidence type="ECO:0000313" key="8">
    <source>
        <dbReference type="EMBL" id="NBZ86450.1"/>
    </source>
</evidence>
<dbReference type="GO" id="GO:0005524">
    <property type="term" value="F:ATP binding"/>
    <property type="evidence" value="ECO:0007669"/>
    <property type="project" value="UniProtKB-KW"/>
</dbReference>
<dbReference type="Pfam" id="PF13482">
    <property type="entry name" value="RNase_H_2"/>
    <property type="match status" value="1"/>
</dbReference>
<feature type="region of interest" description="Disordered" evidence="5">
    <location>
        <begin position="483"/>
        <end position="503"/>
    </location>
</feature>
<dbReference type="InterPro" id="IPR019993">
    <property type="entry name" value="RecB_nuclease_TM0106_put"/>
</dbReference>
<gene>
    <name evidence="8" type="ORF">GV832_02560</name>
</gene>
<dbReference type="InterPro" id="IPR038720">
    <property type="entry name" value="YprB_RNase_H-like_dom"/>
</dbReference>
<evidence type="ECO:0000256" key="3">
    <source>
        <dbReference type="ARBA" id="ARBA00022806"/>
    </source>
</evidence>
<keyword evidence="4" id="KW-0067">ATP-binding</keyword>
<dbReference type="CDD" id="cd17934">
    <property type="entry name" value="DEXXQc_Upf1-like"/>
    <property type="match status" value="1"/>
</dbReference>
<dbReference type="GO" id="GO:0016787">
    <property type="term" value="F:hydrolase activity"/>
    <property type="evidence" value="ECO:0007669"/>
    <property type="project" value="UniProtKB-KW"/>
</dbReference>
<evidence type="ECO:0000256" key="4">
    <source>
        <dbReference type="ARBA" id="ARBA00022840"/>
    </source>
</evidence>
<comment type="caution">
    <text evidence="8">The sequence shown here is derived from an EMBL/GenBank/DDBJ whole genome shotgun (WGS) entry which is preliminary data.</text>
</comment>
<dbReference type="InterPro" id="IPR050534">
    <property type="entry name" value="Coronavir_polyprotein_1ab"/>
</dbReference>
<keyword evidence="3" id="KW-0347">Helicase</keyword>
<dbReference type="SUPFAM" id="SSF53098">
    <property type="entry name" value="Ribonuclease H-like"/>
    <property type="match status" value="1"/>
</dbReference>
<name>A0AAE5BRD9_9RHOB</name>
<dbReference type="NCBIfam" id="TIGR03491">
    <property type="entry name" value="TM0106 family RecB-like putative nuclease"/>
    <property type="match status" value="1"/>
</dbReference>
<dbReference type="Pfam" id="PF13087">
    <property type="entry name" value="AAA_12"/>
    <property type="match status" value="1"/>
</dbReference>
<organism evidence="8 9">
    <name type="scientific">Stagnihabitans tardus</name>
    <dbReference type="NCBI Taxonomy" id="2699202"/>
    <lineage>
        <taxon>Bacteria</taxon>
        <taxon>Pseudomonadati</taxon>
        <taxon>Pseudomonadota</taxon>
        <taxon>Alphaproteobacteria</taxon>
        <taxon>Rhodobacterales</taxon>
        <taxon>Paracoccaceae</taxon>
        <taxon>Stagnihabitans</taxon>
    </lineage>
</organism>
<dbReference type="Pfam" id="PF13604">
    <property type="entry name" value="AAA_30"/>
    <property type="match status" value="1"/>
</dbReference>
<dbReference type="CDD" id="cd18808">
    <property type="entry name" value="SF1_C_Upf1"/>
    <property type="match status" value="1"/>
</dbReference>
<keyword evidence="1" id="KW-0547">Nucleotide-binding</keyword>
<dbReference type="EMBL" id="JAABNR010000002">
    <property type="protein sequence ID" value="NBZ86450.1"/>
    <property type="molecule type" value="Genomic_DNA"/>
</dbReference>